<evidence type="ECO:0000256" key="1">
    <source>
        <dbReference type="SAM" id="MobiDB-lite"/>
    </source>
</evidence>
<accession>A0A484ALI8</accession>
<dbReference type="AlphaFoldDB" id="A0A484ALI8"/>
<feature type="region of interest" description="Disordered" evidence="1">
    <location>
        <begin position="16"/>
        <end position="36"/>
    </location>
</feature>
<gene>
    <name evidence="2" type="ORF">AWZ03_015371</name>
</gene>
<name>A0A484ALI8_DRONA</name>
<organism evidence="2 3">
    <name type="scientific">Drosophila navojoa</name>
    <name type="common">Fruit fly</name>
    <dbReference type="NCBI Taxonomy" id="7232"/>
    <lineage>
        <taxon>Eukaryota</taxon>
        <taxon>Metazoa</taxon>
        <taxon>Ecdysozoa</taxon>
        <taxon>Arthropoda</taxon>
        <taxon>Hexapoda</taxon>
        <taxon>Insecta</taxon>
        <taxon>Pterygota</taxon>
        <taxon>Neoptera</taxon>
        <taxon>Endopterygota</taxon>
        <taxon>Diptera</taxon>
        <taxon>Brachycera</taxon>
        <taxon>Muscomorpha</taxon>
        <taxon>Ephydroidea</taxon>
        <taxon>Drosophilidae</taxon>
        <taxon>Drosophila</taxon>
    </lineage>
</organism>
<evidence type="ECO:0000313" key="2">
    <source>
        <dbReference type="EMBL" id="TDG38207.1"/>
    </source>
</evidence>
<dbReference type="EMBL" id="LSRL02008162">
    <property type="protein sequence ID" value="TDG38207.1"/>
    <property type="molecule type" value="Genomic_DNA"/>
</dbReference>
<comment type="caution">
    <text evidence="2">The sequence shown here is derived from an EMBL/GenBank/DDBJ whole genome shotgun (WGS) entry which is preliminary data.</text>
</comment>
<dbReference type="Proteomes" id="UP000295192">
    <property type="component" value="Unassembled WGS sequence"/>
</dbReference>
<keyword evidence="3" id="KW-1185">Reference proteome</keyword>
<evidence type="ECO:0000313" key="3">
    <source>
        <dbReference type="Proteomes" id="UP000295192"/>
    </source>
</evidence>
<protein>
    <submittedName>
        <fullName evidence="2">Uncharacterized protein</fullName>
    </submittedName>
</protein>
<sequence>MYLSFLKKKKHHNAEKLGLEERSRLHQANDQNNKPGIDESCLMWNSPHVVNPLAIPERFRKFVGKFWRGHSAITALLEDWPKISSEITRK</sequence>
<proteinExistence type="predicted"/>
<reference evidence="2 3" key="1">
    <citation type="journal article" date="2019" name="J. Hered.">
        <title>An Improved Genome Assembly for Drosophila navojoa, the Basal Species in the mojavensis Cluster.</title>
        <authorList>
            <person name="Vanderlinde T."/>
            <person name="Dupim E.G."/>
            <person name="Nazario-Yepiz N.O."/>
            <person name="Carvalho A.B."/>
        </authorList>
    </citation>
    <scope>NUCLEOTIDE SEQUENCE [LARGE SCALE GENOMIC DNA]</scope>
    <source>
        <strain evidence="2">Navoj_Jal97</strain>
        <tissue evidence="2">Whole organism</tissue>
    </source>
</reference>